<dbReference type="GeneID" id="1443887"/>
<accession>A0A832T3C8</accession>
<evidence type="ECO:0000313" key="3">
    <source>
        <dbReference type="Proteomes" id="UP000617544"/>
    </source>
</evidence>
<protein>
    <recommendedName>
        <fullName evidence="1">PH1570-like domain-containing protein</fullName>
    </recommendedName>
</protein>
<dbReference type="SMR" id="A0A832T3C8"/>
<organism evidence="2 3">
    <name type="scientific">Pyrococcus horikoshii</name>
    <dbReference type="NCBI Taxonomy" id="53953"/>
    <lineage>
        <taxon>Archaea</taxon>
        <taxon>Methanobacteriati</taxon>
        <taxon>Methanobacteriota</taxon>
        <taxon>Thermococci</taxon>
        <taxon>Thermococcales</taxon>
        <taxon>Thermococcaceae</taxon>
        <taxon>Pyrococcus</taxon>
    </lineage>
</organism>
<dbReference type="InterPro" id="IPR036807">
    <property type="entry name" value="PH1570-like_sf"/>
</dbReference>
<dbReference type="AlphaFoldDB" id="A0A832T3C8"/>
<dbReference type="RefSeq" id="WP_010885647.1">
    <property type="nucleotide sequence ID" value="NZ_DUJN01000002.1"/>
</dbReference>
<dbReference type="SUPFAM" id="SSF159902">
    <property type="entry name" value="PH1570-like"/>
    <property type="match status" value="1"/>
</dbReference>
<comment type="caution">
    <text evidence="2">The sequence shown here is derived from an EMBL/GenBank/DDBJ whole genome shotgun (WGS) entry which is preliminary data.</text>
</comment>
<evidence type="ECO:0000259" key="1">
    <source>
        <dbReference type="Pfam" id="PF09638"/>
    </source>
</evidence>
<proteinExistence type="predicted"/>
<sequence length="152" mass="18389">MQCEEKLEVFENGFKDEKFNVEVKFYGNDARKVLLAMIYELYLPEYGREYVYPFECAKEFWNIYLEGEEIQDEEFQLKPIKFTSEQVIKKLQEEIKKIKPPLEIKIEEAKIYKTKEGYLAVGNYFILDPRGRLFIFNKPSIANKILKYIWKW</sequence>
<dbReference type="Gene3D" id="3.40.1600.10">
    <property type="entry name" value="PH1570-like"/>
    <property type="match status" value="1"/>
</dbReference>
<dbReference type="EMBL" id="DUJN01000002">
    <property type="protein sequence ID" value="HII60551.1"/>
    <property type="molecule type" value="Genomic_DNA"/>
</dbReference>
<evidence type="ECO:0000313" key="2">
    <source>
        <dbReference type="EMBL" id="HII60551.1"/>
    </source>
</evidence>
<dbReference type="Proteomes" id="UP000617544">
    <property type="component" value="Unassembled WGS sequence"/>
</dbReference>
<name>A0A832T3C8_PYRHR</name>
<dbReference type="Pfam" id="PF09638">
    <property type="entry name" value="Ph1570"/>
    <property type="match status" value="1"/>
</dbReference>
<dbReference type="InterPro" id="IPR023110">
    <property type="entry name" value="PH1570-like_domain"/>
</dbReference>
<gene>
    <name evidence="2" type="ORF">HA331_02125</name>
</gene>
<dbReference type="OMA" id="MLCEEKL"/>
<feature type="domain" description="PH1570-like" evidence="1">
    <location>
        <begin position="1"/>
        <end position="152"/>
    </location>
</feature>
<reference evidence="2" key="1">
    <citation type="journal article" date="2020" name="bioRxiv">
        <title>A rank-normalized archaeal taxonomy based on genome phylogeny resolves widespread incomplete and uneven classifications.</title>
        <authorList>
            <person name="Rinke C."/>
            <person name="Chuvochina M."/>
            <person name="Mussig A.J."/>
            <person name="Chaumeil P.-A."/>
            <person name="Waite D.W."/>
            <person name="Whitman W.B."/>
            <person name="Parks D.H."/>
            <person name="Hugenholtz P."/>
        </authorList>
    </citation>
    <scope>NUCLEOTIDE SEQUENCE</scope>
    <source>
        <strain evidence="2">UBA8834</strain>
    </source>
</reference>